<dbReference type="AlphaFoldDB" id="A0A1L9RTV6"/>
<evidence type="ECO:0000256" key="6">
    <source>
        <dbReference type="PROSITE-ProRule" id="PRU00175"/>
    </source>
</evidence>
<feature type="region of interest" description="Disordered" evidence="7">
    <location>
        <begin position="93"/>
        <end position="113"/>
    </location>
</feature>
<feature type="region of interest" description="Disordered" evidence="7">
    <location>
        <begin position="1"/>
        <end position="25"/>
    </location>
</feature>
<feature type="compositionally biased region" description="Basic residues" evidence="7">
    <location>
        <begin position="1"/>
        <end position="19"/>
    </location>
</feature>
<dbReference type="STRING" id="1073089.A0A1L9RTV6"/>
<evidence type="ECO:0000256" key="2">
    <source>
        <dbReference type="ARBA" id="ARBA00022723"/>
    </source>
</evidence>
<keyword evidence="4" id="KW-0833">Ubl conjugation pathway</keyword>
<keyword evidence="3 6" id="KW-0863">Zinc-finger</keyword>
<keyword evidence="5" id="KW-0862">Zinc</keyword>
<dbReference type="Pfam" id="PF12678">
    <property type="entry name" value="zf-rbx1"/>
    <property type="match status" value="1"/>
</dbReference>
<proteinExistence type="predicted"/>
<dbReference type="Proteomes" id="UP000184383">
    <property type="component" value="Unassembled WGS sequence"/>
</dbReference>
<dbReference type="RefSeq" id="XP_040692031.1">
    <property type="nucleotide sequence ID" value="XM_040834345.1"/>
</dbReference>
<organism evidence="9 10">
    <name type="scientific">Aspergillus wentii DTO 134E9</name>
    <dbReference type="NCBI Taxonomy" id="1073089"/>
    <lineage>
        <taxon>Eukaryota</taxon>
        <taxon>Fungi</taxon>
        <taxon>Dikarya</taxon>
        <taxon>Ascomycota</taxon>
        <taxon>Pezizomycotina</taxon>
        <taxon>Eurotiomycetes</taxon>
        <taxon>Eurotiomycetidae</taxon>
        <taxon>Eurotiales</taxon>
        <taxon>Aspergillaceae</taxon>
        <taxon>Aspergillus</taxon>
        <taxon>Aspergillus subgen. Cremei</taxon>
    </lineage>
</organism>
<dbReference type="Gene3D" id="3.30.40.10">
    <property type="entry name" value="Zinc/RING finger domain, C3HC4 (zinc finger)"/>
    <property type="match status" value="1"/>
</dbReference>
<dbReference type="InterPro" id="IPR024766">
    <property type="entry name" value="Znf_RING_H2"/>
</dbReference>
<dbReference type="UniPathway" id="UPA00143"/>
<feature type="domain" description="RING-type" evidence="8">
    <location>
        <begin position="100"/>
        <end position="147"/>
    </location>
</feature>
<evidence type="ECO:0000256" key="1">
    <source>
        <dbReference type="ARBA" id="ARBA00004906"/>
    </source>
</evidence>
<dbReference type="PROSITE" id="PS50089">
    <property type="entry name" value="ZF_RING_2"/>
    <property type="match status" value="1"/>
</dbReference>
<dbReference type="GO" id="GO:0051603">
    <property type="term" value="P:proteolysis involved in protein catabolic process"/>
    <property type="evidence" value="ECO:0007669"/>
    <property type="project" value="UniProtKB-ARBA"/>
</dbReference>
<protein>
    <recommendedName>
        <fullName evidence="8">RING-type domain-containing protein</fullName>
    </recommendedName>
</protein>
<dbReference type="SUPFAM" id="SSF57850">
    <property type="entry name" value="RING/U-box"/>
    <property type="match status" value="1"/>
</dbReference>
<evidence type="ECO:0000313" key="10">
    <source>
        <dbReference type="Proteomes" id="UP000184383"/>
    </source>
</evidence>
<reference evidence="10" key="1">
    <citation type="journal article" date="2017" name="Genome Biol.">
        <title>Comparative genomics reveals high biological diversity and specific adaptations in the industrially and medically important fungal genus Aspergillus.</title>
        <authorList>
            <person name="de Vries R.P."/>
            <person name="Riley R."/>
            <person name="Wiebenga A."/>
            <person name="Aguilar-Osorio G."/>
            <person name="Amillis S."/>
            <person name="Uchima C.A."/>
            <person name="Anderluh G."/>
            <person name="Asadollahi M."/>
            <person name="Askin M."/>
            <person name="Barry K."/>
            <person name="Battaglia E."/>
            <person name="Bayram O."/>
            <person name="Benocci T."/>
            <person name="Braus-Stromeyer S.A."/>
            <person name="Caldana C."/>
            <person name="Canovas D."/>
            <person name="Cerqueira G.C."/>
            <person name="Chen F."/>
            <person name="Chen W."/>
            <person name="Choi C."/>
            <person name="Clum A."/>
            <person name="Dos Santos R.A."/>
            <person name="Damasio A.R."/>
            <person name="Diallinas G."/>
            <person name="Emri T."/>
            <person name="Fekete E."/>
            <person name="Flipphi M."/>
            <person name="Freyberg S."/>
            <person name="Gallo A."/>
            <person name="Gournas C."/>
            <person name="Habgood R."/>
            <person name="Hainaut M."/>
            <person name="Harispe M.L."/>
            <person name="Henrissat B."/>
            <person name="Hilden K.S."/>
            <person name="Hope R."/>
            <person name="Hossain A."/>
            <person name="Karabika E."/>
            <person name="Karaffa L."/>
            <person name="Karanyi Z."/>
            <person name="Krasevec N."/>
            <person name="Kuo A."/>
            <person name="Kusch H."/>
            <person name="LaButti K."/>
            <person name="Lagendijk E.L."/>
            <person name="Lapidus A."/>
            <person name="Levasseur A."/>
            <person name="Lindquist E."/>
            <person name="Lipzen A."/>
            <person name="Logrieco A.F."/>
            <person name="MacCabe A."/>
            <person name="Maekelae M.R."/>
            <person name="Malavazi I."/>
            <person name="Melin P."/>
            <person name="Meyer V."/>
            <person name="Mielnichuk N."/>
            <person name="Miskei M."/>
            <person name="Molnar A.P."/>
            <person name="Mule G."/>
            <person name="Ngan C.Y."/>
            <person name="Orejas M."/>
            <person name="Orosz E."/>
            <person name="Ouedraogo J.P."/>
            <person name="Overkamp K.M."/>
            <person name="Park H.-S."/>
            <person name="Perrone G."/>
            <person name="Piumi F."/>
            <person name="Punt P.J."/>
            <person name="Ram A.F."/>
            <person name="Ramon A."/>
            <person name="Rauscher S."/>
            <person name="Record E."/>
            <person name="Riano-Pachon D.M."/>
            <person name="Robert V."/>
            <person name="Roehrig J."/>
            <person name="Ruller R."/>
            <person name="Salamov A."/>
            <person name="Salih N.S."/>
            <person name="Samson R.A."/>
            <person name="Sandor E."/>
            <person name="Sanguinetti M."/>
            <person name="Schuetze T."/>
            <person name="Sepcic K."/>
            <person name="Shelest E."/>
            <person name="Sherlock G."/>
            <person name="Sophianopoulou V."/>
            <person name="Squina F.M."/>
            <person name="Sun H."/>
            <person name="Susca A."/>
            <person name="Todd R.B."/>
            <person name="Tsang A."/>
            <person name="Unkles S.E."/>
            <person name="van de Wiele N."/>
            <person name="van Rossen-Uffink D."/>
            <person name="Oliveira J.V."/>
            <person name="Vesth T.C."/>
            <person name="Visser J."/>
            <person name="Yu J.-H."/>
            <person name="Zhou M."/>
            <person name="Andersen M.R."/>
            <person name="Archer D.B."/>
            <person name="Baker S.E."/>
            <person name="Benoit I."/>
            <person name="Brakhage A.A."/>
            <person name="Braus G.H."/>
            <person name="Fischer R."/>
            <person name="Frisvad J.C."/>
            <person name="Goldman G.H."/>
            <person name="Houbraken J."/>
            <person name="Oakley B."/>
            <person name="Pocsi I."/>
            <person name="Scazzocchio C."/>
            <person name="Seiboth B."/>
            <person name="vanKuyk P.A."/>
            <person name="Wortman J."/>
            <person name="Dyer P.S."/>
            <person name="Grigoriev I.V."/>
        </authorList>
    </citation>
    <scope>NUCLEOTIDE SEQUENCE [LARGE SCALE GENOMIC DNA]</scope>
    <source>
        <strain evidence="10">DTO 134E9</strain>
    </source>
</reference>
<sequence>MWYNRRRRRAASRTRPRARATREPHNLALNSPMHQVSVERWLEDQNSVPSRAEQYAQQICPICRCSLVSFSNDVLSYPEPAWRLSSLPHRDQIEGPGRRCNDPNQNNHPPADHNNRIVVLNRCGHAFHSSCLASYFENRRYKCPMCQTTYFPAE</sequence>
<dbReference type="OrthoDB" id="8062037at2759"/>
<dbReference type="InterPro" id="IPR013083">
    <property type="entry name" value="Znf_RING/FYVE/PHD"/>
</dbReference>
<dbReference type="GO" id="GO:0016567">
    <property type="term" value="P:protein ubiquitination"/>
    <property type="evidence" value="ECO:0007669"/>
    <property type="project" value="UniProtKB-UniPathway"/>
</dbReference>
<dbReference type="InterPro" id="IPR001841">
    <property type="entry name" value="Znf_RING"/>
</dbReference>
<evidence type="ECO:0000256" key="3">
    <source>
        <dbReference type="ARBA" id="ARBA00022771"/>
    </source>
</evidence>
<evidence type="ECO:0000256" key="7">
    <source>
        <dbReference type="SAM" id="MobiDB-lite"/>
    </source>
</evidence>
<evidence type="ECO:0000259" key="8">
    <source>
        <dbReference type="PROSITE" id="PS50089"/>
    </source>
</evidence>
<keyword evidence="2" id="KW-0479">Metal-binding</keyword>
<dbReference type="EMBL" id="KV878210">
    <property type="protein sequence ID" value="OJJ38355.1"/>
    <property type="molecule type" value="Genomic_DNA"/>
</dbReference>
<dbReference type="VEuPathDB" id="FungiDB:ASPWEDRAFT_35973"/>
<name>A0A1L9RTV6_ASPWE</name>
<evidence type="ECO:0000313" key="9">
    <source>
        <dbReference type="EMBL" id="OJJ38355.1"/>
    </source>
</evidence>
<comment type="pathway">
    <text evidence="1">Protein modification; protein ubiquitination.</text>
</comment>
<dbReference type="SMART" id="SM00184">
    <property type="entry name" value="RING"/>
    <property type="match status" value="1"/>
</dbReference>
<keyword evidence="10" id="KW-1185">Reference proteome</keyword>
<dbReference type="GO" id="GO:0008270">
    <property type="term" value="F:zinc ion binding"/>
    <property type="evidence" value="ECO:0007669"/>
    <property type="project" value="UniProtKB-KW"/>
</dbReference>
<evidence type="ECO:0000256" key="5">
    <source>
        <dbReference type="ARBA" id="ARBA00022833"/>
    </source>
</evidence>
<accession>A0A1L9RTV6</accession>
<dbReference type="CDD" id="cd16448">
    <property type="entry name" value="RING-H2"/>
    <property type="match status" value="1"/>
</dbReference>
<evidence type="ECO:0000256" key="4">
    <source>
        <dbReference type="ARBA" id="ARBA00022786"/>
    </source>
</evidence>
<gene>
    <name evidence="9" type="ORF">ASPWEDRAFT_35973</name>
</gene>
<dbReference type="GeneID" id="63750193"/>